<dbReference type="InterPro" id="IPR011009">
    <property type="entry name" value="Kinase-like_dom_sf"/>
</dbReference>
<dbReference type="PANTHER" id="PTHR39179:SF1">
    <property type="entry name" value="SPORE COAT PROTEIN I"/>
    <property type="match status" value="1"/>
</dbReference>
<dbReference type="InterPro" id="IPR047175">
    <property type="entry name" value="CotS-like"/>
</dbReference>
<dbReference type="Gene3D" id="3.90.1200.10">
    <property type="match status" value="1"/>
</dbReference>
<evidence type="ECO:0000259" key="1">
    <source>
        <dbReference type="Pfam" id="PF01636"/>
    </source>
</evidence>
<dbReference type="AlphaFoldDB" id="A0A140L6J2"/>
<dbReference type="Gene3D" id="3.30.200.20">
    <property type="entry name" value="Phosphorylase Kinase, domain 1"/>
    <property type="match status" value="1"/>
</dbReference>
<organism evidence="2 3">
    <name type="scientific">Thermotalea metallivorans</name>
    <dbReference type="NCBI Taxonomy" id="520762"/>
    <lineage>
        <taxon>Bacteria</taxon>
        <taxon>Bacillati</taxon>
        <taxon>Bacillota</taxon>
        <taxon>Clostridia</taxon>
        <taxon>Peptostreptococcales</taxon>
        <taxon>Thermotaleaceae</taxon>
        <taxon>Thermotalea</taxon>
    </lineage>
</organism>
<dbReference type="PANTHER" id="PTHR39179">
    <property type="entry name" value="SPORE COAT PROTEIN I"/>
    <property type="match status" value="1"/>
</dbReference>
<proteinExistence type="predicted"/>
<dbReference type="InterPro" id="IPR014255">
    <property type="entry name" value="Spore_coat_CotS"/>
</dbReference>
<keyword evidence="2" id="KW-0167">Capsid protein</keyword>
<keyword evidence="2" id="KW-0946">Virion</keyword>
<gene>
    <name evidence="2" type="primary">cotI_1</name>
    <name evidence="2" type="ORF">AN619_11240</name>
</gene>
<name>A0A140L6J2_9FIRM</name>
<protein>
    <submittedName>
        <fullName evidence="2">Spore coat protein I</fullName>
    </submittedName>
</protein>
<dbReference type="STRING" id="520762.AN619_11240"/>
<accession>A0A140L6J2</accession>
<dbReference type="EMBL" id="LOEE01000028">
    <property type="protein sequence ID" value="KXG76167.1"/>
    <property type="molecule type" value="Genomic_DNA"/>
</dbReference>
<dbReference type="NCBIfam" id="TIGR02906">
    <property type="entry name" value="spore_CotS"/>
    <property type="match status" value="1"/>
</dbReference>
<dbReference type="SUPFAM" id="SSF56112">
    <property type="entry name" value="Protein kinase-like (PK-like)"/>
    <property type="match status" value="1"/>
</dbReference>
<dbReference type="OrthoDB" id="9771902at2"/>
<dbReference type="RefSeq" id="WP_068555597.1">
    <property type="nucleotide sequence ID" value="NZ_LOEE01000028.1"/>
</dbReference>
<dbReference type="Proteomes" id="UP000070456">
    <property type="component" value="Unassembled WGS sequence"/>
</dbReference>
<dbReference type="Pfam" id="PF01636">
    <property type="entry name" value="APH"/>
    <property type="match status" value="1"/>
</dbReference>
<dbReference type="InterPro" id="IPR002575">
    <property type="entry name" value="Aminoglycoside_PTrfase"/>
</dbReference>
<evidence type="ECO:0000313" key="3">
    <source>
        <dbReference type="Proteomes" id="UP000070456"/>
    </source>
</evidence>
<comment type="caution">
    <text evidence="2">The sequence shown here is derived from an EMBL/GenBank/DDBJ whole genome shotgun (WGS) entry which is preliminary data.</text>
</comment>
<reference evidence="2 3" key="1">
    <citation type="submission" date="2015-12" db="EMBL/GenBank/DDBJ databases">
        <title>Draft genome sequence of the thermoanaerobe Thermotalea metallivorans, an isolate from the runoff channel of the Great Artesian Basin, Australia.</title>
        <authorList>
            <person name="Patel B.K."/>
        </authorList>
    </citation>
    <scope>NUCLEOTIDE SEQUENCE [LARGE SCALE GENOMIC DNA]</scope>
    <source>
        <strain evidence="2 3">B2-1</strain>
    </source>
</reference>
<evidence type="ECO:0000313" key="2">
    <source>
        <dbReference type="EMBL" id="KXG76167.1"/>
    </source>
</evidence>
<dbReference type="GO" id="GO:0042601">
    <property type="term" value="C:endospore-forming forespore"/>
    <property type="evidence" value="ECO:0007669"/>
    <property type="project" value="TreeGrafter"/>
</dbReference>
<keyword evidence="3" id="KW-1185">Reference proteome</keyword>
<sequence>MGEAWISYCDLKELIAQNYHIKVYDWEENKRVLKLLTDDGVKLLKKVNASYDRYLFMVEAMAHGRNHGFHYIPQIMETKDGKMGIVQDKGVLMVGQWIHGREANYDDFFDLELTVTALARFHQAAKGFEPSEKATPRILWGKWIENFQRRCGEMLMFKEIALGKEVKNDFDEKIIRYTDYFYDWGTKAIRHLTKTEYFRLAEESRRQKTFCHHDMAHHNVLITEDDIVYLIDFDYCIFDMTIHDLASFLIRNMRYGNWSLEKAYFIWNTYNREKTVLGEEIGVIKAFMEFPQEFWQIGLQYYVEKQPWEEEVFHRRLNRILEDIPMREVFMKKFLA</sequence>
<feature type="domain" description="Aminoglycoside phosphotransferase" evidence="1">
    <location>
        <begin position="31"/>
        <end position="252"/>
    </location>
</feature>